<accession>A0A089LY30</accession>
<dbReference type="GO" id="GO:0005886">
    <property type="term" value="C:plasma membrane"/>
    <property type="evidence" value="ECO:0007669"/>
    <property type="project" value="UniProtKB-SubCell"/>
</dbReference>
<dbReference type="AlphaFoldDB" id="A0A089LY30"/>
<feature type="transmembrane region" description="Helical" evidence="7">
    <location>
        <begin position="277"/>
        <end position="301"/>
    </location>
</feature>
<dbReference type="STRING" id="189425.PGRAT_01050"/>
<name>A0A089LY30_9BACL</name>
<comment type="subcellular location">
    <subcellularLocation>
        <location evidence="1 7">Cell membrane</location>
        <topology evidence="1 7">Multi-pass membrane protein</topology>
    </subcellularLocation>
</comment>
<dbReference type="CDD" id="cd06261">
    <property type="entry name" value="TM_PBP2"/>
    <property type="match status" value="1"/>
</dbReference>
<keyword evidence="6 7" id="KW-0472">Membrane</keyword>
<evidence type="ECO:0000256" key="5">
    <source>
        <dbReference type="ARBA" id="ARBA00022989"/>
    </source>
</evidence>
<evidence type="ECO:0000256" key="7">
    <source>
        <dbReference type="RuleBase" id="RU363032"/>
    </source>
</evidence>
<keyword evidence="4 7" id="KW-0812">Transmembrane</keyword>
<dbReference type="Gene3D" id="1.10.3720.10">
    <property type="entry name" value="MetI-like"/>
    <property type="match status" value="1"/>
</dbReference>
<dbReference type="GO" id="GO:0055085">
    <property type="term" value="P:transmembrane transport"/>
    <property type="evidence" value="ECO:0007669"/>
    <property type="project" value="InterPro"/>
</dbReference>
<dbReference type="RefSeq" id="WP_025705140.1">
    <property type="nucleotide sequence ID" value="NZ_CP009287.1"/>
</dbReference>
<feature type="transmembrane region" description="Helical" evidence="7">
    <location>
        <begin position="121"/>
        <end position="141"/>
    </location>
</feature>
<gene>
    <name evidence="9" type="ORF">PGRAT_01050</name>
</gene>
<evidence type="ECO:0000256" key="4">
    <source>
        <dbReference type="ARBA" id="ARBA00022692"/>
    </source>
</evidence>
<feature type="transmembrane region" description="Helical" evidence="7">
    <location>
        <begin position="168"/>
        <end position="193"/>
    </location>
</feature>
<evidence type="ECO:0000259" key="8">
    <source>
        <dbReference type="PROSITE" id="PS50928"/>
    </source>
</evidence>
<dbReference type="OrthoDB" id="9785836at2"/>
<dbReference type="InterPro" id="IPR000515">
    <property type="entry name" value="MetI-like"/>
</dbReference>
<proteinExistence type="inferred from homology"/>
<dbReference type="SUPFAM" id="SSF161098">
    <property type="entry name" value="MetI-like"/>
    <property type="match status" value="1"/>
</dbReference>
<dbReference type="InterPro" id="IPR050809">
    <property type="entry name" value="UgpAE/MalFG_permease"/>
</dbReference>
<evidence type="ECO:0000256" key="3">
    <source>
        <dbReference type="ARBA" id="ARBA00022475"/>
    </source>
</evidence>
<keyword evidence="10" id="KW-1185">Reference proteome</keyword>
<keyword evidence="3" id="KW-1003">Cell membrane</keyword>
<evidence type="ECO:0000313" key="10">
    <source>
        <dbReference type="Proteomes" id="UP000029500"/>
    </source>
</evidence>
<feature type="transmembrane region" description="Helical" evidence="7">
    <location>
        <begin position="214"/>
        <end position="235"/>
    </location>
</feature>
<sequence>MQYQLNANKGSKLKHIIRNPFLYAMAVPGLLFFLVFSYFPIYGIIIAFKDYNFAKGITGSDWVGFRNFDYFFTSDDFWIILRNTLVLNMLFIVFTTVAAVMIALMFNEIRNKYFKRISQSLIFLPYFMSWIVVGMIVQSLFGGEEPMINTWLQYLSLEPVNWMFESKLWPYILTVIRVWQGAGYLSIIFLAAITGISEDLYEAARIDGASKLQIVLRITLPLLVPTIMIMTLLAVGKIFNGDFAMIYAIIGDNSSLYPTTDVIDTFVFRSMRQLHDFGMSSAVGLFQSIMGLIFVITANWITRRVSKESALF</sequence>
<organism evidence="9 10">
    <name type="scientific">Paenibacillus graminis</name>
    <dbReference type="NCBI Taxonomy" id="189425"/>
    <lineage>
        <taxon>Bacteria</taxon>
        <taxon>Bacillati</taxon>
        <taxon>Bacillota</taxon>
        <taxon>Bacilli</taxon>
        <taxon>Bacillales</taxon>
        <taxon>Paenibacillaceae</taxon>
        <taxon>Paenibacillus</taxon>
    </lineage>
</organism>
<dbReference type="eggNOG" id="COG4209">
    <property type="taxonomic scope" value="Bacteria"/>
</dbReference>
<dbReference type="KEGG" id="pgm:PGRAT_01050"/>
<dbReference type="InterPro" id="IPR035906">
    <property type="entry name" value="MetI-like_sf"/>
</dbReference>
<comment type="similarity">
    <text evidence="7">Belongs to the binding-protein-dependent transport system permease family.</text>
</comment>
<dbReference type="Proteomes" id="UP000029500">
    <property type="component" value="Chromosome"/>
</dbReference>
<reference evidence="9 10" key="1">
    <citation type="submission" date="2014-08" db="EMBL/GenBank/DDBJ databases">
        <title>Comparative genomics of the Paenibacillus odorifer group.</title>
        <authorList>
            <person name="den Bakker H.C."/>
            <person name="Tsai Y.-C."/>
            <person name="Martin N."/>
            <person name="Korlach J."/>
            <person name="Wiedmann M."/>
        </authorList>
    </citation>
    <scope>NUCLEOTIDE SEQUENCE [LARGE SCALE GENOMIC DNA]</scope>
    <source>
        <strain evidence="9 10">DSM 15220</strain>
    </source>
</reference>
<keyword evidence="2 7" id="KW-0813">Transport</keyword>
<evidence type="ECO:0000256" key="1">
    <source>
        <dbReference type="ARBA" id="ARBA00004651"/>
    </source>
</evidence>
<dbReference type="PANTHER" id="PTHR43227:SF11">
    <property type="entry name" value="BLL4140 PROTEIN"/>
    <property type="match status" value="1"/>
</dbReference>
<feature type="transmembrane region" description="Helical" evidence="7">
    <location>
        <begin position="21"/>
        <end position="48"/>
    </location>
</feature>
<feature type="domain" description="ABC transmembrane type-1" evidence="8">
    <location>
        <begin position="81"/>
        <end position="298"/>
    </location>
</feature>
<evidence type="ECO:0000256" key="6">
    <source>
        <dbReference type="ARBA" id="ARBA00023136"/>
    </source>
</evidence>
<dbReference type="PANTHER" id="PTHR43227">
    <property type="entry name" value="BLL4140 PROTEIN"/>
    <property type="match status" value="1"/>
</dbReference>
<feature type="transmembrane region" description="Helical" evidence="7">
    <location>
        <begin position="85"/>
        <end position="109"/>
    </location>
</feature>
<evidence type="ECO:0000313" key="9">
    <source>
        <dbReference type="EMBL" id="AIQ66396.1"/>
    </source>
</evidence>
<dbReference type="Pfam" id="PF00528">
    <property type="entry name" value="BPD_transp_1"/>
    <property type="match status" value="1"/>
</dbReference>
<dbReference type="EMBL" id="CP009287">
    <property type="protein sequence ID" value="AIQ66396.1"/>
    <property type="molecule type" value="Genomic_DNA"/>
</dbReference>
<dbReference type="HOGENOM" id="CLU_016047_0_1_9"/>
<protein>
    <submittedName>
        <fullName evidence="9">Sugar ABC transporter permease</fullName>
    </submittedName>
</protein>
<keyword evidence="5 7" id="KW-1133">Transmembrane helix</keyword>
<evidence type="ECO:0000256" key="2">
    <source>
        <dbReference type="ARBA" id="ARBA00022448"/>
    </source>
</evidence>
<dbReference type="PROSITE" id="PS50928">
    <property type="entry name" value="ABC_TM1"/>
    <property type="match status" value="1"/>
</dbReference>